<accession>A0A2T2NKT8</accession>
<sequence length="253" mass="24748">MRISAIPTFLLPALAASHAIKPAAQPADNPSTTTIAAASATPVDSPAHAIVQDGSNVERLEVRQAGLVPLNNAPEVFIPSSTSTSAPAIVSTSAVSSSSALAAATTASSTSALVPGVVAPVVSSTSSSSTATTTSAAQNPVANPVVPAASSTTTSAPAAPEAGDTESVTVQWKETWIGGTSQTWVPVTITFKYPAHMTTEPAPGKGQVGMGTLTGEVGVVRTAAAAGAAATDAPGWKRGFVAAVGVGLAGLVV</sequence>
<dbReference type="STRING" id="1448308.A0A2T2NKT8"/>
<organism evidence="3 4">
    <name type="scientific">Corynespora cassiicola Philippines</name>
    <dbReference type="NCBI Taxonomy" id="1448308"/>
    <lineage>
        <taxon>Eukaryota</taxon>
        <taxon>Fungi</taxon>
        <taxon>Dikarya</taxon>
        <taxon>Ascomycota</taxon>
        <taxon>Pezizomycotina</taxon>
        <taxon>Dothideomycetes</taxon>
        <taxon>Pleosporomycetidae</taxon>
        <taxon>Pleosporales</taxon>
        <taxon>Corynesporascaceae</taxon>
        <taxon>Corynespora</taxon>
    </lineage>
</organism>
<keyword evidence="2" id="KW-0732">Signal</keyword>
<keyword evidence="4" id="KW-1185">Reference proteome</keyword>
<feature type="compositionally biased region" description="Low complexity" evidence="1">
    <location>
        <begin position="147"/>
        <end position="160"/>
    </location>
</feature>
<feature type="chain" id="PRO_5015748718" evidence="2">
    <location>
        <begin position="20"/>
        <end position="253"/>
    </location>
</feature>
<proteinExistence type="predicted"/>
<protein>
    <submittedName>
        <fullName evidence="3">Uncharacterized protein</fullName>
    </submittedName>
</protein>
<reference evidence="3 4" key="1">
    <citation type="journal article" date="2018" name="Front. Microbiol.">
        <title>Genome-Wide Analysis of Corynespora cassiicola Leaf Fall Disease Putative Effectors.</title>
        <authorList>
            <person name="Lopez D."/>
            <person name="Ribeiro S."/>
            <person name="Label P."/>
            <person name="Fumanal B."/>
            <person name="Venisse J.S."/>
            <person name="Kohler A."/>
            <person name="de Oliveira R.R."/>
            <person name="Labutti K."/>
            <person name="Lipzen A."/>
            <person name="Lail K."/>
            <person name="Bauer D."/>
            <person name="Ohm R.A."/>
            <person name="Barry K.W."/>
            <person name="Spatafora J."/>
            <person name="Grigoriev I.V."/>
            <person name="Martin F.M."/>
            <person name="Pujade-Renaud V."/>
        </authorList>
    </citation>
    <scope>NUCLEOTIDE SEQUENCE [LARGE SCALE GENOMIC DNA]</scope>
    <source>
        <strain evidence="3 4">Philippines</strain>
    </source>
</reference>
<dbReference type="AlphaFoldDB" id="A0A2T2NKT8"/>
<dbReference type="EMBL" id="KZ678136">
    <property type="protein sequence ID" value="PSN66042.1"/>
    <property type="molecule type" value="Genomic_DNA"/>
</dbReference>
<feature type="compositionally biased region" description="Low complexity" evidence="1">
    <location>
        <begin position="123"/>
        <end position="137"/>
    </location>
</feature>
<gene>
    <name evidence="3" type="ORF">BS50DRAFT_404749</name>
</gene>
<evidence type="ECO:0000313" key="4">
    <source>
        <dbReference type="Proteomes" id="UP000240883"/>
    </source>
</evidence>
<dbReference type="Proteomes" id="UP000240883">
    <property type="component" value="Unassembled WGS sequence"/>
</dbReference>
<dbReference type="OrthoDB" id="5406216at2759"/>
<evidence type="ECO:0000256" key="1">
    <source>
        <dbReference type="SAM" id="MobiDB-lite"/>
    </source>
</evidence>
<name>A0A2T2NKT8_CORCC</name>
<evidence type="ECO:0000256" key="2">
    <source>
        <dbReference type="SAM" id="SignalP"/>
    </source>
</evidence>
<evidence type="ECO:0000313" key="3">
    <source>
        <dbReference type="EMBL" id="PSN66042.1"/>
    </source>
</evidence>
<feature type="region of interest" description="Disordered" evidence="1">
    <location>
        <begin position="123"/>
        <end position="167"/>
    </location>
</feature>
<feature type="signal peptide" evidence="2">
    <location>
        <begin position="1"/>
        <end position="19"/>
    </location>
</feature>